<keyword evidence="2" id="KW-1185">Reference proteome</keyword>
<protein>
    <submittedName>
        <fullName evidence="1">DUF6502 family protein</fullName>
    </submittedName>
</protein>
<name>A0AA41R3D5_9BACT</name>
<comment type="caution">
    <text evidence="1">The sequence shown here is derived from an EMBL/GenBank/DDBJ whole genome shotgun (WGS) entry which is preliminary data.</text>
</comment>
<organism evidence="1 2">
    <name type="scientific">Desulfatitalea alkaliphila</name>
    <dbReference type="NCBI Taxonomy" id="2929485"/>
    <lineage>
        <taxon>Bacteria</taxon>
        <taxon>Pseudomonadati</taxon>
        <taxon>Thermodesulfobacteriota</taxon>
        <taxon>Desulfobacteria</taxon>
        <taxon>Desulfobacterales</taxon>
        <taxon>Desulfosarcinaceae</taxon>
        <taxon>Desulfatitalea</taxon>
    </lineage>
</organism>
<dbReference type="EMBL" id="JALJRB010000004">
    <property type="protein sequence ID" value="MCJ8500036.1"/>
    <property type="molecule type" value="Genomic_DNA"/>
</dbReference>
<proteinExistence type="predicted"/>
<dbReference type="RefSeq" id="WP_246903774.1">
    <property type="nucleotide sequence ID" value="NZ_JALJRB010000004.1"/>
</dbReference>
<sequence>MMPHPALRHAVVRILTPLVRILIRNGVSYGTFADMAKAVFTRVAMQEFTLQGRKQSISRVAVLTGLTRKAVKAAMNQPPEAVDGVGETYNRATRVIAGWRKDPAFHDAEGNPADLEFGEGADGFTHLVKKYSGDVPARAVLDELERTDAVRCSDDGRIHLRMRAFIPASDDAMQLHILGTDVAHLIQTIEHNLKADPDERCLQRKVAYDNLPREALEPFRRLATEQSQALLETLDQMLSAQDRDNNPAVHGTGRYAAGVGIYYFQEKVDHES</sequence>
<evidence type="ECO:0000313" key="2">
    <source>
        <dbReference type="Proteomes" id="UP001165427"/>
    </source>
</evidence>
<dbReference type="Pfam" id="PF20112">
    <property type="entry name" value="DUF6502"/>
    <property type="match status" value="1"/>
</dbReference>
<evidence type="ECO:0000313" key="1">
    <source>
        <dbReference type="EMBL" id="MCJ8500036.1"/>
    </source>
</evidence>
<gene>
    <name evidence="1" type="ORF">MRX98_05580</name>
</gene>
<dbReference type="Proteomes" id="UP001165427">
    <property type="component" value="Unassembled WGS sequence"/>
</dbReference>
<dbReference type="InterPro" id="IPR045445">
    <property type="entry name" value="DUF6502"/>
</dbReference>
<reference evidence="1" key="1">
    <citation type="submission" date="2022-04" db="EMBL/GenBank/DDBJ databases">
        <title>Desulfatitalea alkaliphila sp. nov., a novel anaerobic sulfate-reducing bacterium isolated from terrestrial mud volcano, Taman Peninsula, Russia.</title>
        <authorList>
            <person name="Khomyakova M.A."/>
            <person name="Merkel A.Y."/>
            <person name="Slobodkin A.I."/>
        </authorList>
    </citation>
    <scope>NUCLEOTIDE SEQUENCE</scope>
    <source>
        <strain evidence="1">M08but</strain>
    </source>
</reference>
<dbReference type="AlphaFoldDB" id="A0AA41R3D5"/>
<accession>A0AA41R3D5</accession>